<evidence type="ECO:0000313" key="1">
    <source>
        <dbReference type="EMBL" id="RLT80988.1"/>
    </source>
</evidence>
<reference evidence="1 2" key="1">
    <citation type="submission" date="2018-09" db="EMBL/GenBank/DDBJ databases">
        <title>Murine metabolic-syndrome-specific gut microbial biobank.</title>
        <authorList>
            <person name="Liu C."/>
        </authorList>
    </citation>
    <scope>NUCLEOTIDE SEQUENCE [LARGE SCALE GENOMIC DNA]</scope>
    <source>
        <strain evidence="1 2">0.1X-D8-26</strain>
    </source>
</reference>
<gene>
    <name evidence="1" type="ORF">D7Y07_05455</name>
</gene>
<dbReference type="Proteomes" id="UP000267159">
    <property type="component" value="Unassembled WGS sequence"/>
</dbReference>
<organism evidence="1 2">
    <name type="scientific">Bacteroides acidifaciens</name>
    <dbReference type="NCBI Taxonomy" id="85831"/>
    <lineage>
        <taxon>Bacteria</taxon>
        <taxon>Pseudomonadati</taxon>
        <taxon>Bacteroidota</taxon>
        <taxon>Bacteroidia</taxon>
        <taxon>Bacteroidales</taxon>
        <taxon>Bacteroidaceae</taxon>
        <taxon>Bacteroides</taxon>
    </lineage>
</organism>
<protein>
    <submittedName>
        <fullName evidence="1">Uncharacterized protein</fullName>
    </submittedName>
</protein>
<evidence type="ECO:0000313" key="2">
    <source>
        <dbReference type="Proteomes" id="UP000267159"/>
    </source>
</evidence>
<accession>A0A3L8AAU7</accession>
<proteinExistence type="predicted"/>
<dbReference type="STRING" id="1235814.GCA_000613385_04743"/>
<name>A0A3L8AAU7_9BACE</name>
<dbReference type="AlphaFoldDB" id="A0A3L8AAU7"/>
<sequence length="174" mass="19798">MIGKLMGDSKVPSLKNVFIVMKLKTKNKTLFFVLAWLLMIGCTSEMDKRVETILAISGPNRSELETVLQHYRHEPQKLKAAKFLIANMRYHHSPYSVRNSQQHPLLDSLTNLADSLLYGLVVENPDSLYSRKEFELVLKFRVSDGEKILEQPTTVLCRAIGMNCMAGVMENGRK</sequence>
<dbReference type="EMBL" id="RAZM01000011">
    <property type="protein sequence ID" value="RLT80988.1"/>
    <property type="molecule type" value="Genomic_DNA"/>
</dbReference>
<comment type="caution">
    <text evidence="1">The sequence shown here is derived from an EMBL/GenBank/DDBJ whole genome shotgun (WGS) entry which is preliminary data.</text>
</comment>